<dbReference type="Pfam" id="PF05192">
    <property type="entry name" value="MutS_III"/>
    <property type="match status" value="1"/>
</dbReference>
<protein>
    <recommendedName>
        <fullName evidence="5">DNA mismatch repair proteins mutS family domain-containing protein</fullName>
    </recommendedName>
</protein>
<keyword evidence="4" id="KW-0812">Transmembrane</keyword>
<feature type="transmembrane region" description="Helical" evidence="4">
    <location>
        <begin position="210"/>
        <end position="230"/>
    </location>
</feature>
<dbReference type="InterPro" id="IPR036187">
    <property type="entry name" value="DNA_mismatch_repair_MutS_sf"/>
</dbReference>
<feature type="domain" description="DNA mismatch repair proteins mutS family" evidence="5">
    <location>
        <begin position="428"/>
        <end position="597"/>
    </location>
</feature>
<evidence type="ECO:0000256" key="4">
    <source>
        <dbReference type="SAM" id="Phobius"/>
    </source>
</evidence>
<dbReference type="InterPro" id="IPR007696">
    <property type="entry name" value="DNA_mismatch_repair_MutS_core"/>
</dbReference>
<keyword evidence="1" id="KW-0547">Nucleotide-binding</keyword>
<name>A0A8J2XQR5_9BACT</name>
<comment type="caution">
    <text evidence="6">The sequence shown here is derived from an EMBL/GenBank/DDBJ whole genome shotgun (WGS) entry which is preliminary data.</text>
</comment>
<dbReference type="Proteomes" id="UP000607559">
    <property type="component" value="Unassembled WGS sequence"/>
</dbReference>
<evidence type="ECO:0000256" key="2">
    <source>
        <dbReference type="ARBA" id="ARBA00022840"/>
    </source>
</evidence>
<accession>A0A8J2XQR5</accession>
<gene>
    <name evidence="6" type="ORF">GCM10011511_03760</name>
</gene>
<dbReference type="GO" id="GO:0005829">
    <property type="term" value="C:cytosol"/>
    <property type="evidence" value="ECO:0007669"/>
    <property type="project" value="TreeGrafter"/>
</dbReference>
<proteinExistence type="predicted"/>
<evidence type="ECO:0000313" key="7">
    <source>
        <dbReference type="Proteomes" id="UP000607559"/>
    </source>
</evidence>
<dbReference type="EMBL" id="BMJC01000001">
    <property type="protein sequence ID" value="GGA83861.1"/>
    <property type="molecule type" value="Genomic_DNA"/>
</dbReference>
<evidence type="ECO:0000256" key="3">
    <source>
        <dbReference type="ARBA" id="ARBA00023125"/>
    </source>
</evidence>
<dbReference type="GO" id="GO:0005524">
    <property type="term" value="F:ATP binding"/>
    <property type="evidence" value="ECO:0007669"/>
    <property type="project" value="UniProtKB-KW"/>
</dbReference>
<dbReference type="InterPro" id="IPR000432">
    <property type="entry name" value="DNA_mismatch_repair_MutS_C"/>
</dbReference>
<dbReference type="GO" id="GO:0140664">
    <property type="term" value="F:ATP-dependent DNA damage sensor activity"/>
    <property type="evidence" value="ECO:0007669"/>
    <property type="project" value="InterPro"/>
</dbReference>
<reference evidence="6" key="2">
    <citation type="submission" date="2020-09" db="EMBL/GenBank/DDBJ databases">
        <authorList>
            <person name="Sun Q."/>
            <person name="Zhou Y."/>
        </authorList>
    </citation>
    <scope>NUCLEOTIDE SEQUENCE</scope>
    <source>
        <strain evidence="6">CGMCC 1.15448</strain>
    </source>
</reference>
<dbReference type="RefSeq" id="WP_188927947.1">
    <property type="nucleotide sequence ID" value="NZ_BMJC01000001.1"/>
</dbReference>
<sequence>MSTEAYYQENIAACNGKIRSIQTRLNGMALVRVALFAGVAFTVYSLIQQYTLALLILAMLLTAAFIGCVNLYYRWKDQRSLQEKLRFVLTNEVGLLTGASNRFPDGAAFLTSDTYLDDLDIFGKNSLFHVLNRTTTARGMNVLAARLRRPLLDPAVIVQEQQAVRILAAQTHLRPLLTAHGLLIDKRQADLDKASLAEWLDTSPHFYRNGWLRAAIIVLPVVNIAGLLLYFTSNNFALVVAGIIVSRLLLRAYHGYVSGQHRLISHKQDLFDQYAGILAEFNKADTTGSPVLQHWQSVTKMAHTAIHRLSRLTSFFDQRLNLVVNVLLNTFFLYDLHCIIALESWKDRNRSSFPGWIEAVGAIEQLNSLATFAFNNPDYVYPSPMASGAAPTNGTPAPALFIESTSIAHPLIPAVRRVANDFTIGRDESLILVTGSNMSGKTTFLRTIGINLLMAQCGLPVCAATFTFTPMDILTSLRISDSLQEQTSYFMAELKKLQQIILHLRTGAPALVLIDEILRGTNSEDKTSGSEQFIRQLLQYRCLSLFATHDLSLGTLEQPGLITNYCFESVIDNGELHFNYLLQRGIARNRNASFLMKKMDII</sequence>
<dbReference type="Gene3D" id="3.40.50.300">
    <property type="entry name" value="P-loop containing nucleotide triphosphate hydrolases"/>
    <property type="match status" value="1"/>
</dbReference>
<dbReference type="PANTHER" id="PTHR11361:SF99">
    <property type="entry name" value="DNA MISMATCH REPAIR PROTEIN"/>
    <property type="match status" value="1"/>
</dbReference>
<dbReference type="SMART" id="SM00534">
    <property type="entry name" value="MUTSac"/>
    <property type="match status" value="1"/>
</dbReference>
<keyword evidence="4" id="KW-0472">Membrane</keyword>
<reference evidence="6" key="1">
    <citation type="journal article" date="2014" name="Int. J. Syst. Evol. Microbiol.">
        <title>Complete genome sequence of Corynebacterium casei LMG S-19264T (=DSM 44701T), isolated from a smear-ripened cheese.</title>
        <authorList>
            <consortium name="US DOE Joint Genome Institute (JGI-PGF)"/>
            <person name="Walter F."/>
            <person name="Albersmeier A."/>
            <person name="Kalinowski J."/>
            <person name="Ruckert C."/>
        </authorList>
    </citation>
    <scope>NUCLEOTIDE SEQUENCE</scope>
    <source>
        <strain evidence="6">CGMCC 1.15448</strain>
    </source>
</reference>
<dbReference type="GO" id="GO:0006298">
    <property type="term" value="P:mismatch repair"/>
    <property type="evidence" value="ECO:0007669"/>
    <property type="project" value="InterPro"/>
</dbReference>
<dbReference type="PANTHER" id="PTHR11361">
    <property type="entry name" value="DNA MISMATCH REPAIR PROTEIN MUTS FAMILY MEMBER"/>
    <property type="match status" value="1"/>
</dbReference>
<evidence type="ECO:0000259" key="5">
    <source>
        <dbReference type="SMART" id="SM00534"/>
    </source>
</evidence>
<feature type="transmembrane region" description="Helical" evidence="4">
    <location>
        <begin position="29"/>
        <end position="47"/>
    </location>
</feature>
<feature type="transmembrane region" description="Helical" evidence="4">
    <location>
        <begin position="236"/>
        <end position="253"/>
    </location>
</feature>
<feature type="transmembrane region" description="Helical" evidence="4">
    <location>
        <begin position="53"/>
        <end position="73"/>
    </location>
</feature>
<dbReference type="GO" id="GO:0030983">
    <property type="term" value="F:mismatched DNA binding"/>
    <property type="evidence" value="ECO:0007669"/>
    <property type="project" value="InterPro"/>
</dbReference>
<keyword evidence="4" id="KW-1133">Transmembrane helix</keyword>
<dbReference type="InterPro" id="IPR027417">
    <property type="entry name" value="P-loop_NTPase"/>
</dbReference>
<dbReference type="Pfam" id="PF00488">
    <property type="entry name" value="MutS_V"/>
    <property type="match status" value="1"/>
</dbReference>
<keyword evidence="2" id="KW-0067">ATP-binding</keyword>
<dbReference type="AlphaFoldDB" id="A0A8J2XQR5"/>
<evidence type="ECO:0000256" key="1">
    <source>
        <dbReference type="ARBA" id="ARBA00022741"/>
    </source>
</evidence>
<organism evidence="6 7">
    <name type="scientific">Puia dinghuensis</name>
    <dbReference type="NCBI Taxonomy" id="1792502"/>
    <lineage>
        <taxon>Bacteria</taxon>
        <taxon>Pseudomonadati</taxon>
        <taxon>Bacteroidota</taxon>
        <taxon>Chitinophagia</taxon>
        <taxon>Chitinophagales</taxon>
        <taxon>Chitinophagaceae</taxon>
        <taxon>Puia</taxon>
    </lineage>
</organism>
<keyword evidence="3" id="KW-0238">DNA-binding</keyword>
<keyword evidence="7" id="KW-1185">Reference proteome</keyword>
<dbReference type="SUPFAM" id="SSF52540">
    <property type="entry name" value="P-loop containing nucleoside triphosphate hydrolases"/>
    <property type="match status" value="1"/>
</dbReference>
<dbReference type="SUPFAM" id="SSF48334">
    <property type="entry name" value="DNA repair protein MutS, domain III"/>
    <property type="match status" value="1"/>
</dbReference>
<evidence type="ECO:0000313" key="6">
    <source>
        <dbReference type="EMBL" id="GGA83861.1"/>
    </source>
</evidence>
<dbReference type="InterPro" id="IPR045076">
    <property type="entry name" value="MutS"/>
</dbReference>
<dbReference type="Gene3D" id="1.10.1420.10">
    <property type="match status" value="1"/>
</dbReference>